<dbReference type="AlphaFoldDB" id="A0A2P2QF13"/>
<organism evidence="1">
    <name type="scientific">Rhizophora mucronata</name>
    <name type="common">Asiatic mangrove</name>
    <dbReference type="NCBI Taxonomy" id="61149"/>
    <lineage>
        <taxon>Eukaryota</taxon>
        <taxon>Viridiplantae</taxon>
        <taxon>Streptophyta</taxon>
        <taxon>Embryophyta</taxon>
        <taxon>Tracheophyta</taxon>
        <taxon>Spermatophyta</taxon>
        <taxon>Magnoliopsida</taxon>
        <taxon>eudicotyledons</taxon>
        <taxon>Gunneridae</taxon>
        <taxon>Pentapetalae</taxon>
        <taxon>rosids</taxon>
        <taxon>fabids</taxon>
        <taxon>Malpighiales</taxon>
        <taxon>Rhizophoraceae</taxon>
        <taxon>Rhizophora</taxon>
    </lineage>
</organism>
<sequence length="16" mass="1935">MFHIYLFFKSSTGPME</sequence>
<reference evidence="1" key="1">
    <citation type="submission" date="2018-02" db="EMBL/GenBank/DDBJ databases">
        <title>Rhizophora mucronata_Transcriptome.</title>
        <authorList>
            <person name="Meera S.P."/>
            <person name="Sreeshan A."/>
            <person name="Augustine A."/>
        </authorList>
    </citation>
    <scope>NUCLEOTIDE SEQUENCE</scope>
    <source>
        <tissue evidence="1">Leaf</tissue>
    </source>
</reference>
<name>A0A2P2QF13_RHIMU</name>
<evidence type="ECO:0000313" key="1">
    <source>
        <dbReference type="EMBL" id="MBX65591.1"/>
    </source>
</evidence>
<accession>A0A2P2QF13</accession>
<dbReference type="EMBL" id="GGEC01085107">
    <property type="protein sequence ID" value="MBX65591.1"/>
    <property type="molecule type" value="Transcribed_RNA"/>
</dbReference>
<proteinExistence type="predicted"/>
<protein>
    <submittedName>
        <fullName evidence="1">Uncharacterized protein</fullName>
    </submittedName>
</protein>